<dbReference type="Proteomes" id="UP001153069">
    <property type="component" value="Unassembled WGS sequence"/>
</dbReference>
<keyword evidence="2" id="KW-1133">Transmembrane helix</keyword>
<gene>
    <name evidence="4" type="ORF">SEMRO_1064_G237280.1</name>
</gene>
<feature type="compositionally biased region" description="Polar residues" evidence="1">
    <location>
        <begin position="209"/>
        <end position="219"/>
    </location>
</feature>
<evidence type="ECO:0000313" key="5">
    <source>
        <dbReference type="Proteomes" id="UP001153069"/>
    </source>
</evidence>
<feature type="compositionally biased region" description="Polar residues" evidence="1">
    <location>
        <begin position="295"/>
        <end position="306"/>
    </location>
</feature>
<keyword evidence="2" id="KW-0472">Membrane</keyword>
<name>A0A9N8EIT3_9STRA</name>
<feature type="compositionally biased region" description="Basic and acidic residues" evidence="1">
    <location>
        <begin position="194"/>
        <end position="204"/>
    </location>
</feature>
<feature type="region of interest" description="Disordered" evidence="1">
    <location>
        <begin position="21"/>
        <end position="94"/>
    </location>
</feature>
<feature type="region of interest" description="Disordered" evidence="1">
    <location>
        <begin position="122"/>
        <end position="276"/>
    </location>
</feature>
<sequence>MASSADNSNEDETEVWYAIPSKEDDQEYYHNPVTGESTWVLPSSDDPLLKQSEDCDSSGSIRSEEVNNGEKDNEEESARNGSSDDDDLSMSSQAERQKKRMAVIFCILFSLLFVMFGSLSSSNNDNSPSDVLQKQKKHILSNNADEEGSYSSAADVTVDKEMEDIANDTQNELVETEQSANKASPNDGSMESITEAKDVKHKAPDVTAEMQTEAVSSDKYNQERKDSTQQADTSDTELENPPDEMLVGDQQQVFGEEGSDENQMDGSSHGYVNEQLDGSVNDDLVDAVNETCATDSVDACTTNSFDESSKIDTDSAGLEAEKDAAETTTNTETDEDKTSTAEAITTHEDQDEKDTFQAATNHEDKGVEPDLDKKVDDTSIKRLQEELQHTSPLPEDAAKNSNDEETISGDEAMHTLEAEGFDAGGVQDDLIILNVNDSDEPTADDNEPLEEGSQEATMETETSTAAIAANRVSTEVVESSDLMGESLRDQSTDLEEPASTVEGKNGPRALDQTMAEEARDNITESIEEQMNLLTDENQEMPGEAVTGNTIPESANDQTSHVPVEDTTGESGVVDDSIAASADDQTSTVDNKPASIEPIQLDWDTIRKATNIPSRPDDHSSTGTISYPVGVGEAMLMRLEIELDDVGYKIKQGTDSVSLVEKETLARPATRGREKDKWLNRVCRLPLGRKIIRKCQRFYPSMKAKAERS</sequence>
<feature type="region of interest" description="Disordered" evidence="1">
    <location>
        <begin position="548"/>
        <end position="570"/>
    </location>
</feature>
<dbReference type="Gene3D" id="2.20.70.10">
    <property type="match status" value="1"/>
</dbReference>
<feature type="region of interest" description="Disordered" evidence="1">
    <location>
        <begin position="295"/>
        <end position="507"/>
    </location>
</feature>
<reference evidence="4" key="1">
    <citation type="submission" date="2020-06" db="EMBL/GenBank/DDBJ databases">
        <authorList>
            <consortium name="Plant Systems Biology data submission"/>
        </authorList>
    </citation>
    <scope>NUCLEOTIDE SEQUENCE</scope>
    <source>
        <strain evidence="4">D6</strain>
    </source>
</reference>
<evidence type="ECO:0000256" key="1">
    <source>
        <dbReference type="SAM" id="MobiDB-lite"/>
    </source>
</evidence>
<feature type="compositionally biased region" description="Polar residues" evidence="1">
    <location>
        <begin position="167"/>
        <end position="192"/>
    </location>
</feature>
<comment type="caution">
    <text evidence="4">The sequence shown here is derived from an EMBL/GenBank/DDBJ whole genome shotgun (WGS) entry which is preliminary data.</text>
</comment>
<proteinExistence type="predicted"/>
<feature type="compositionally biased region" description="Basic and acidic residues" evidence="1">
    <location>
        <begin position="307"/>
        <end position="325"/>
    </location>
</feature>
<feature type="compositionally biased region" description="Basic and acidic residues" evidence="1">
    <location>
        <begin position="345"/>
        <end position="388"/>
    </location>
</feature>
<feature type="compositionally biased region" description="Polar residues" evidence="1">
    <location>
        <begin position="548"/>
        <end position="560"/>
    </location>
</feature>
<keyword evidence="2" id="KW-0812">Transmembrane</keyword>
<dbReference type="PROSITE" id="PS01159">
    <property type="entry name" value="WW_DOMAIN_1"/>
    <property type="match status" value="1"/>
</dbReference>
<feature type="transmembrane region" description="Helical" evidence="2">
    <location>
        <begin position="101"/>
        <end position="119"/>
    </location>
</feature>
<evidence type="ECO:0000313" key="4">
    <source>
        <dbReference type="EMBL" id="CAB9520006.1"/>
    </source>
</evidence>
<accession>A0A9N8EIT3</accession>
<protein>
    <recommendedName>
        <fullName evidence="3">WW domain-containing protein</fullName>
    </recommendedName>
</protein>
<dbReference type="PROSITE" id="PS50020">
    <property type="entry name" value="WW_DOMAIN_2"/>
    <property type="match status" value="1"/>
</dbReference>
<dbReference type="InterPro" id="IPR001202">
    <property type="entry name" value="WW_dom"/>
</dbReference>
<feature type="compositionally biased region" description="Basic and acidic residues" evidence="1">
    <location>
        <begin position="62"/>
        <end position="71"/>
    </location>
</feature>
<evidence type="ECO:0000256" key="2">
    <source>
        <dbReference type="SAM" id="Phobius"/>
    </source>
</evidence>
<keyword evidence="5" id="KW-1185">Reference proteome</keyword>
<organism evidence="4 5">
    <name type="scientific">Seminavis robusta</name>
    <dbReference type="NCBI Taxonomy" id="568900"/>
    <lineage>
        <taxon>Eukaryota</taxon>
        <taxon>Sar</taxon>
        <taxon>Stramenopiles</taxon>
        <taxon>Ochrophyta</taxon>
        <taxon>Bacillariophyta</taxon>
        <taxon>Bacillariophyceae</taxon>
        <taxon>Bacillariophycidae</taxon>
        <taxon>Naviculales</taxon>
        <taxon>Naviculaceae</taxon>
        <taxon>Seminavis</taxon>
    </lineage>
</organism>
<dbReference type="EMBL" id="CAICTM010001062">
    <property type="protein sequence ID" value="CAB9520006.1"/>
    <property type="molecule type" value="Genomic_DNA"/>
</dbReference>
<evidence type="ECO:0000259" key="3">
    <source>
        <dbReference type="PROSITE" id="PS50020"/>
    </source>
</evidence>
<dbReference type="AlphaFoldDB" id="A0A9N8EIT3"/>
<feature type="compositionally biased region" description="Acidic residues" evidence="1">
    <location>
        <begin position="437"/>
        <end position="453"/>
    </location>
</feature>
<feature type="domain" description="WW" evidence="3">
    <location>
        <begin position="16"/>
        <end position="44"/>
    </location>
</feature>
<feature type="compositionally biased region" description="Low complexity" evidence="1">
    <location>
        <begin position="455"/>
        <end position="469"/>
    </location>
</feature>